<reference evidence="6 7" key="1">
    <citation type="journal article" date="2015" name="Genome Biol. Evol.">
        <title>Comparative Genomics of a Bacterivorous Green Alga Reveals Evolutionary Causalities and Consequences of Phago-Mixotrophic Mode of Nutrition.</title>
        <authorList>
            <person name="Burns J.A."/>
            <person name="Paasch A."/>
            <person name="Narechania A."/>
            <person name="Kim E."/>
        </authorList>
    </citation>
    <scope>NUCLEOTIDE SEQUENCE [LARGE SCALE GENOMIC DNA]</scope>
    <source>
        <strain evidence="6 7">PLY_AMNH</strain>
    </source>
</reference>
<keyword evidence="7" id="KW-1185">Reference proteome</keyword>
<sequence>MELRGELYTRVMQEAGTADVAAIDGSADTATRDAGCLGAAAVYVAESTLQNLPRELQVGSIVEMATTGTSAVEDTEEPEEGADRPLRSQSAPGSAVVRLLGSEHVEEGHAALSRLLCWQLGAAPHTRVRLSRAALEAPPKAVTLHPVRLNAAGSGDKAGAALDLTQQSLDRLLGSLVGAAAAQAPDAEEVGLPIMDGMFLQFASTAPFVAPSESAAPLQVFQMTWDGAEELAADASVCPAAILRPQMLQAGPRALSVSWAKQPVAISTRPCKTGAGKWEAPRGGLLADLGWLEDPAALALERALLHTHPVQRGLLATLGTPPPGHTLLHGPSGCGKSVLALAIARSLRENASVLVYPVLVPCRKLMHAPAAKVKAALRSVLTEAMASLPSLVILDDLHTLCPAESEGPEGGHGSASSRAISAYLGDLMDTALQVGQPAISFVATAESVESLASVLCRPGRFEHELQLQPPDQDHRATIVVKAAAARGVRVPQSVAIAAARLADGFDALDMAILMERTLHCASGRYIAATNQDKAASRGKSIAAPCAADGPQGDGRALSGPRHELGHEGVGFNLVEADFQEARRGLVPAAFQGVGGASAQSGEGPKKSNGAQGWASVGGLEEAQRVMREVLELPVKHPELFSAAPLRQRSGMMLFGPPGCGKTHIVAAAAAASGLRFIGVKGPELLNKYIGQSEASVRDVFRRATASKPCLLFFDEFDAIAPKRGHDNTGVTDRVVNQLLTELDGVEGLAGVAVVAATSRPDLIDLALLRPGRLDRMVHCDFPSRRERLEVLEVLATGMTIEDESVLHLVADATEGFSPADLQALLGDAQLAAVHALVDDPDLPADTAGTPVMTRNMVVAALEAARPSVSISERERLQLIYDQFTASRSPAGDAASSLSREKSKGKRATLA</sequence>
<dbReference type="GO" id="GO:0016558">
    <property type="term" value="P:protein import into peroxisome matrix"/>
    <property type="evidence" value="ECO:0007669"/>
    <property type="project" value="TreeGrafter"/>
</dbReference>
<dbReference type="EMBL" id="LGRX02019852">
    <property type="protein sequence ID" value="KAK3258057.1"/>
    <property type="molecule type" value="Genomic_DNA"/>
</dbReference>
<evidence type="ECO:0000256" key="4">
    <source>
        <dbReference type="SAM" id="MobiDB-lite"/>
    </source>
</evidence>
<dbReference type="InterPro" id="IPR041569">
    <property type="entry name" value="AAA_lid_3"/>
</dbReference>
<dbReference type="InterPro" id="IPR003960">
    <property type="entry name" value="ATPase_AAA_CS"/>
</dbReference>
<feature type="region of interest" description="Disordered" evidence="4">
    <location>
        <begin position="68"/>
        <end position="90"/>
    </location>
</feature>
<dbReference type="GO" id="GO:0016887">
    <property type="term" value="F:ATP hydrolysis activity"/>
    <property type="evidence" value="ECO:0007669"/>
    <property type="project" value="InterPro"/>
</dbReference>
<dbReference type="PANTHER" id="PTHR23077">
    <property type="entry name" value="AAA-FAMILY ATPASE"/>
    <property type="match status" value="1"/>
</dbReference>
<dbReference type="Pfam" id="PF00004">
    <property type="entry name" value="AAA"/>
    <property type="match status" value="2"/>
</dbReference>
<dbReference type="PROSITE" id="PS00674">
    <property type="entry name" value="AAA"/>
    <property type="match status" value="1"/>
</dbReference>
<feature type="region of interest" description="Disordered" evidence="4">
    <location>
        <begin position="888"/>
        <end position="910"/>
    </location>
</feature>
<feature type="domain" description="AAA+ ATPase" evidence="5">
    <location>
        <begin position="647"/>
        <end position="783"/>
    </location>
</feature>
<dbReference type="SMART" id="SM00382">
    <property type="entry name" value="AAA"/>
    <property type="match status" value="2"/>
</dbReference>
<gene>
    <name evidence="6" type="ORF">CYMTET_32871</name>
</gene>
<dbReference type="PANTHER" id="PTHR23077:SF12">
    <property type="entry name" value="PEROXISOMAL ATPASE PEX1"/>
    <property type="match status" value="1"/>
</dbReference>
<dbReference type="SUPFAM" id="SSF52540">
    <property type="entry name" value="P-loop containing nucleoside triphosphate hydrolases"/>
    <property type="match status" value="2"/>
</dbReference>
<name>A0AAE0FE44_9CHLO</name>
<dbReference type="InterPro" id="IPR003959">
    <property type="entry name" value="ATPase_AAA_core"/>
</dbReference>
<dbReference type="GO" id="GO:0005829">
    <property type="term" value="C:cytosol"/>
    <property type="evidence" value="ECO:0007669"/>
    <property type="project" value="TreeGrafter"/>
</dbReference>
<dbReference type="Proteomes" id="UP001190700">
    <property type="component" value="Unassembled WGS sequence"/>
</dbReference>
<feature type="domain" description="AAA+ ATPase" evidence="5">
    <location>
        <begin position="322"/>
        <end position="471"/>
    </location>
</feature>
<evidence type="ECO:0000256" key="3">
    <source>
        <dbReference type="ARBA" id="ARBA00022840"/>
    </source>
</evidence>
<dbReference type="Gene3D" id="3.40.50.300">
    <property type="entry name" value="P-loop containing nucleotide triphosphate hydrolases"/>
    <property type="match status" value="2"/>
</dbReference>
<dbReference type="InterPro" id="IPR003593">
    <property type="entry name" value="AAA+_ATPase"/>
</dbReference>
<keyword evidence="3" id="KW-0067">ATP-binding</keyword>
<evidence type="ECO:0000313" key="6">
    <source>
        <dbReference type="EMBL" id="KAK3258057.1"/>
    </source>
</evidence>
<evidence type="ECO:0000256" key="2">
    <source>
        <dbReference type="ARBA" id="ARBA00022741"/>
    </source>
</evidence>
<accession>A0AAE0FE44</accession>
<dbReference type="GO" id="GO:0005524">
    <property type="term" value="F:ATP binding"/>
    <property type="evidence" value="ECO:0007669"/>
    <property type="project" value="UniProtKB-KW"/>
</dbReference>
<comment type="similarity">
    <text evidence="1">Belongs to the AAA ATPase family.</text>
</comment>
<dbReference type="InterPro" id="IPR027417">
    <property type="entry name" value="P-loop_NTPase"/>
</dbReference>
<dbReference type="Gene3D" id="1.10.8.60">
    <property type="match status" value="1"/>
</dbReference>
<organism evidence="6 7">
    <name type="scientific">Cymbomonas tetramitiformis</name>
    <dbReference type="NCBI Taxonomy" id="36881"/>
    <lineage>
        <taxon>Eukaryota</taxon>
        <taxon>Viridiplantae</taxon>
        <taxon>Chlorophyta</taxon>
        <taxon>Pyramimonadophyceae</taxon>
        <taxon>Pyramimonadales</taxon>
        <taxon>Pyramimonadaceae</taxon>
        <taxon>Cymbomonas</taxon>
    </lineage>
</organism>
<dbReference type="GO" id="GO:0005778">
    <property type="term" value="C:peroxisomal membrane"/>
    <property type="evidence" value="ECO:0007669"/>
    <property type="project" value="TreeGrafter"/>
</dbReference>
<dbReference type="Pfam" id="PF17862">
    <property type="entry name" value="AAA_lid_3"/>
    <property type="match status" value="1"/>
</dbReference>
<proteinExistence type="inferred from homology"/>
<dbReference type="FunFam" id="3.40.50.300:FF:000149">
    <property type="entry name" value="Nuclear valosin-containing protein-like"/>
    <property type="match status" value="1"/>
</dbReference>
<protein>
    <recommendedName>
        <fullName evidence="5">AAA+ ATPase domain-containing protein</fullName>
    </recommendedName>
</protein>
<evidence type="ECO:0000256" key="1">
    <source>
        <dbReference type="ARBA" id="ARBA00006914"/>
    </source>
</evidence>
<comment type="caution">
    <text evidence="6">The sequence shown here is derived from an EMBL/GenBank/DDBJ whole genome shotgun (WGS) entry which is preliminary data.</text>
</comment>
<evidence type="ECO:0000259" key="5">
    <source>
        <dbReference type="SMART" id="SM00382"/>
    </source>
</evidence>
<dbReference type="AlphaFoldDB" id="A0AAE0FE44"/>
<dbReference type="InterPro" id="IPR050168">
    <property type="entry name" value="AAA_ATPase_domain"/>
</dbReference>
<evidence type="ECO:0000313" key="7">
    <source>
        <dbReference type="Proteomes" id="UP001190700"/>
    </source>
</evidence>
<keyword evidence="2" id="KW-0547">Nucleotide-binding</keyword>